<protein>
    <submittedName>
        <fullName evidence="4">Methyl-accepting chemotaxis protein</fullName>
    </submittedName>
</protein>
<evidence type="ECO:0000259" key="3">
    <source>
        <dbReference type="PROSITE" id="PS50113"/>
    </source>
</evidence>
<dbReference type="CDD" id="cd00130">
    <property type="entry name" value="PAS"/>
    <property type="match status" value="2"/>
</dbReference>
<dbReference type="Pfam" id="PF00015">
    <property type="entry name" value="MCPsignal"/>
    <property type="match status" value="1"/>
</dbReference>
<organism evidence="4 5">
    <name type="scientific">Balneatrix alpica</name>
    <dbReference type="NCBI Taxonomy" id="75684"/>
    <lineage>
        <taxon>Bacteria</taxon>
        <taxon>Pseudomonadati</taxon>
        <taxon>Pseudomonadota</taxon>
        <taxon>Gammaproteobacteria</taxon>
        <taxon>Oceanospirillales</taxon>
        <taxon>Balneatrichaceae</taxon>
        <taxon>Balneatrix</taxon>
    </lineage>
</organism>
<feature type="domain" description="PAC" evidence="3">
    <location>
        <begin position="212"/>
        <end position="266"/>
    </location>
</feature>
<proteinExistence type="predicted"/>
<reference evidence="4 5" key="1">
    <citation type="submission" date="2024-09" db="EMBL/GenBank/DDBJ databases">
        <authorList>
            <person name="Sun Q."/>
            <person name="Mori K."/>
        </authorList>
    </citation>
    <scope>NUCLEOTIDE SEQUENCE [LARGE SCALE GENOMIC DNA]</scope>
    <source>
        <strain evidence="4 5">ATCC 51285</strain>
    </source>
</reference>
<dbReference type="PROSITE" id="PS50113">
    <property type="entry name" value="PAC"/>
    <property type="match status" value="2"/>
</dbReference>
<evidence type="ECO:0000259" key="2">
    <source>
        <dbReference type="PROSITE" id="PS50111"/>
    </source>
</evidence>
<feature type="domain" description="Methyl-accepting transducer" evidence="2">
    <location>
        <begin position="251"/>
        <end position="436"/>
    </location>
</feature>
<dbReference type="SUPFAM" id="SSF58104">
    <property type="entry name" value="Methyl-accepting chemotaxis protein (MCP) signaling domain"/>
    <property type="match status" value="1"/>
</dbReference>
<evidence type="ECO:0000313" key="5">
    <source>
        <dbReference type="Proteomes" id="UP001589628"/>
    </source>
</evidence>
<dbReference type="CDD" id="cd11386">
    <property type="entry name" value="MCP_signal"/>
    <property type="match status" value="1"/>
</dbReference>
<dbReference type="EMBL" id="JBHLZN010000001">
    <property type="protein sequence ID" value="MFB9885089.1"/>
    <property type="molecule type" value="Genomic_DNA"/>
</dbReference>
<evidence type="ECO:0000256" key="1">
    <source>
        <dbReference type="PROSITE-ProRule" id="PRU00284"/>
    </source>
</evidence>
<dbReference type="PANTHER" id="PTHR24422:SF10">
    <property type="entry name" value="CHEMOTAXIS PROTEIN METHYLTRANSFERASE 2"/>
    <property type="match status" value="1"/>
</dbReference>
<dbReference type="InterPro" id="IPR001610">
    <property type="entry name" value="PAC"/>
</dbReference>
<dbReference type="Proteomes" id="UP001589628">
    <property type="component" value="Unassembled WGS sequence"/>
</dbReference>
<dbReference type="InterPro" id="IPR004089">
    <property type="entry name" value="MCPsignal_dom"/>
</dbReference>
<dbReference type="InterPro" id="IPR035965">
    <property type="entry name" value="PAS-like_dom_sf"/>
</dbReference>
<evidence type="ECO:0000313" key="4">
    <source>
        <dbReference type="EMBL" id="MFB9885089.1"/>
    </source>
</evidence>
<dbReference type="InterPro" id="IPR013656">
    <property type="entry name" value="PAS_4"/>
</dbReference>
<dbReference type="Gene3D" id="3.30.450.20">
    <property type="entry name" value="PAS domain"/>
    <property type="match status" value="2"/>
</dbReference>
<keyword evidence="5" id="KW-1185">Reference proteome</keyword>
<dbReference type="SUPFAM" id="SSF55785">
    <property type="entry name" value="PYP-like sensor domain (PAS domain)"/>
    <property type="match status" value="2"/>
</dbReference>
<dbReference type="InterPro" id="IPR013655">
    <property type="entry name" value="PAS_fold_3"/>
</dbReference>
<dbReference type="InterPro" id="IPR000700">
    <property type="entry name" value="PAS-assoc_C"/>
</dbReference>
<keyword evidence="1" id="KW-0807">Transducer</keyword>
<dbReference type="SMART" id="SM00283">
    <property type="entry name" value="MA"/>
    <property type="match status" value="1"/>
</dbReference>
<dbReference type="Pfam" id="PF08448">
    <property type="entry name" value="PAS_4"/>
    <property type="match status" value="1"/>
</dbReference>
<dbReference type="InterPro" id="IPR050903">
    <property type="entry name" value="Bact_Chemotaxis_MeTrfase"/>
</dbReference>
<dbReference type="NCBIfam" id="TIGR00229">
    <property type="entry name" value="sensory_box"/>
    <property type="match status" value="2"/>
</dbReference>
<dbReference type="RefSeq" id="WP_051527738.1">
    <property type="nucleotide sequence ID" value="NZ_JBHLZN010000001.1"/>
</dbReference>
<sequence>MFNRELKNQLQALRQREQEQQAVMEALGRSLAVIEFTPDGHIVTANDNFLAAMGYELAEIQGQHHRMFCLPALAKSAEYASFWSKLAQGHFVSGQHQRVTKTGKKVWLEATYNPVKDSQGKVIKVIKLASDITERVEKDLEASSKLQALDRSLAVIEFTPDGKILTANKNFVNAVGYSLDEIRGQHHRMFCESDYAQSEAYRQFWQTLQQGRFLAGRYKRIGKSGQTLWLEASYNPVFDEQGRVIKVVKFATDITQQVVHTEEEARQAAGAHRIALKTEQLAEQGSHIIESASAEMGQIAKGIEHAASQLAELGKQSEQITNIVNAIRGIADQTNLLALNAAIEAARAGEQGRGFAVVADEVRSLAGRTSESTAEITGMIERIQSGTQAAINSMTECQSQAITGVELANKAAHAITEIRQGAREAVEAVSIFASKE</sequence>
<comment type="caution">
    <text evidence="4">The sequence shown here is derived from an EMBL/GenBank/DDBJ whole genome shotgun (WGS) entry which is preliminary data.</text>
</comment>
<dbReference type="SMART" id="SM00086">
    <property type="entry name" value="PAC"/>
    <property type="match status" value="2"/>
</dbReference>
<dbReference type="Pfam" id="PF08447">
    <property type="entry name" value="PAS_3"/>
    <property type="match status" value="1"/>
</dbReference>
<dbReference type="PROSITE" id="PS50111">
    <property type="entry name" value="CHEMOTAXIS_TRANSDUC_2"/>
    <property type="match status" value="1"/>
</dbReference>
<name>A0ABV5ZAC8_9GAMM</name>
<dbReference type="PANTHER" id="PTHR24422">
    <property type="entry name" value="CHEMOTAXIS PROTEIN METHYLTRANSFERASE"/>
    <property type="match status" value="1"/>
</dbReference>
<dbReference type="SMART" id="SM00091">
    <property type="entry name" value="PAS"/>
    <property type="match status" value="2"/>
</dbReference>
<accession>A0ABV5ZAC8</accession>
<feature type="domain" description="PAC" evidence="3">
    <location>
        <begin position="92"/>
        <end position="144"/>
    </location>
</feature>
<dbReference type="InterPro" id="IPR000014">
    <property type="entry name" value="PAS"/>
</dbReference>
<dbReference type="Gene3D" id="1.10.287.950">
    <property type="entry name" value="Methyl-accepting chemotaxis protein"/>
    <property type="match status" value="1"/>
</dbReference>
<gene>
    <name evidence="4" type="ORF">ACFFLH_01510</name>
</gene>